<sequence>MKRKSNQSVCFSIIGHKNTYWYTFDLSTEGGDGRISVPCRCDCGCSCAKRIRYDTTGGTPFLSPTKFLPLKDRYDPGWTVMGNQLYLLGGTTRNKKDLKEVTRTVRALDLTRSTATESSSNGGGNYTRGWQRKPRMIVPRRRSQAIVLGGKLYVFGGPGVDDDDAPWAEVYDPISNTWEALPQPPEGFGYGFLSASLKDDNDEEKGSVVLFQHGKVMEYHVANKCWSMTELPDSVYHAINDDKILHGPTVAIGRMFYWFCMETCRLHGLHLDTHILHTSDVMIDIPSVLCGCDYKPMLGYLGGHKFFLLHEDYDRYKTRKQTGTTLIHCLKFSVDLVARKKWLDFSLESSQSFVIKAPYMMNDCFVM</sequence>
<gene>
    <name evidence="1" type="ORF">Tsubulata_038418</name>
</gene>
<dbReference type="InterPro" id="IPR015915">
    <property type="entry name" value="Kelch-typ_b-propeller"/>
</dbReference>
<name>A0A9Q0J6T3_9ROSI</name>
<proteinExistence type="predicted"/>
<evidence type="ECO:0000313" key="2">
    <source>
        <dbReference type="Proteomes" id="UP001141552"/>
    </source>
</evidence>
<dbReference type="PANTHER" id="PTHR24414">
    <property type="entry name" value="F-BOX/KELCH-REPEAT PROTEIN SKIP4"/>
    <property type="match status" value="1"/>
</dbReference>
<reference evidence="1" key="2">
    <citation type="journal article" date="2023" name="Plants (Basel)">
        <title>Annotation of the Turnera subulata (Passifloraceae) Draft Genome Reveals the S-Locus Evolved after the Divergence of Turneroideae from Passifloroideae in a Stepwise Manner.</title>
        <authorList>
            <person name="Henning P.M."/>
            <person name="Roalson E.H."/>
            <person name="Mir W."/>
            <person name="McCubbin A.G."/>
            <person name="Shore J.S."/>
        </authorList>
    </citation>
    <scope>NUCLEOTIDE SEQUENCE</scope>
    <source>
        <strain evidence="1">F60SS</strain>
    </source>
</reference>
<dbReference type="OrthoDB" id="45365at2759"/>
<dbReference type="AlphaFoldDB" id="A0A9Q0J6T3"/>
<dbReference type="Proteomes" id="UP001141552">
    <property type="component" value="Unassembled WGS sequence"/>
</dbReference>
<dbReference type="Gene3D" id="2.120.10.80">
    <property type="entry name" value="Kelch-type beta propeller"/>
    <property type="match status" value="1"/>
</dbReference>
<dbReference type="InterPro" id="IPR050354">
    <property type="entry name" value="F-box/kelch-repeat_ARATH"/>
</dbReference>
<dbReference type="InterPro" id="IPR006652">
    <property type="entry name" value="Kelch_1"/>
</dbReference>
<dbReference type="PANTHER" id="PTHR24414:SF98">
    <property type="entry name" value="F-BOX_KELCH-REPEAT PROTEIN SKIP4"/>
    <property type="match status" value="1"/>
</dbReference>
<comment type="caution">
    <text evidence="1">The sequence shown here is derived from an EMBL/GenBank/DDBJ whole genome shotgun (WGS) entry which is preliminary data.</text>
</comment>
<dbReference type="EMBL" id="JAKUCV010005621">
    <property type="protein sequence ID" value="KAJ4830533.1"/>
    <property type="molecule type" value="Genomic_DNA"/>
</dbReference>
<evidence type="ECO:0000313" key="1">
    <source>
        <dbReference type="EMBL" id="KAJ4830533.1"/>
    </source>
</evidence>
<accession>A0A9Q0J6T3</accession>
<dbReference type="SUPFAM" id="SSF117281">
    <property type="entry name" value="Kelch motif"/>
    <property type="match status" value="1"/>
</dbReference>
<organism evidence="1 2">
    <name type="scientific">Turnera subulata</name>
    <dbReference type="NCBI Taxonomy" id="218843"/>
    <lineage>
        <taxon>Eukaryota</taxon>
        <taxon>Viridiplantae</taxon>
        <taxon>Streptophyta</taxon>
        <taxon>Embryophyta</taxon>
        <taxon>Tracheophyta</taxon>
        <taxon>Spermatophyta</taxon>
        <taxon>Magnoliopsida</taxon>
        <taxon>eudicotyledons</taxon>
        <taxon>Gunneridae</taxon>
        <taxon>Pentapetalae</taxon>
        <taxon>rosids</taxon>
        <taxon>fabids</taxon>
        <taxon>Malpighiales</taxon>
        <taxon>Passifloraceae</taxon>
        <taxon>Turnera</taxon>
    </lineage>
</organism>
<protein>
    <submittedName>
        <fullName evidence="1">Uncharacterized protein</fullName>
    </submittedName>
</protein>
<dbReference type="Pfam" id="PF01344">
    <property type="entry name" value="Kelch_1"/>
    <property type="match status" value="1"/>
</dbReference>
<reference evidence="1" key="1">
    <citation type="submission" date="2022-02" db="EMBL/GenBank/DDBJ databases">
        <authorList>
            <person name="Henning P.M."/>
            <person name="McCubbin A.G."/>
            <person name="Shore J.S."/>
        </authorList>
    </citation>
    <scope>NUCLEOTIDE SEQUENCE</scope>
    <source>
        <strain evidence="1">F60SS</strain>
        <tissue evidence="1">Leaves</tissue>
    </source>
</reference>
<keyword evidence="2" id="KW-1185">Reference proteome</keyword>